<feature type="domain" description="NF-X1-type" evidence="6">
    <location>
        <begin position="1491"/>
        <end position="1508"/>
    </location>
</feature>
<feature type="compositionally biased region" description="Polar residues" evidence="5">
    <location>
        <begin position="2056"/>
        <end position="2065"/>
    </location>
</feature>
<comment type="caution">
    <text evidence="7">The sequence shown here is derived from an EMBL/GenBank/DDBJ whole genome shotgun (WGS) entry which is preliminary data.</text>
</comment>
<dbReference type="CDD" id="cd06008">
    <property type="entry name" value="NF-X1-zinc-finger"/>
    <property type="match status" value="1"/>
</dbReference>
<dbReference type="Proteomes" id="UP000735302">
    <property type="component" value="Unassembled WGS sequence"/>
</dbReference>
<feature type="domain" description="NF-X1-type" evidence="6">
    <location>
        <begin position="1376"/>
        <end position="1399"/>
    </location>
</feature>
<feature type="compositionally biased region" description="Basic and acidic residues" evidence="5">
    <location>
        <begin position="2020"/>
        <end position="2030"/>
    </location>
</feature>
<evidence type="ECO:0000313" key="8">
    <source>
        <dbReference type="Proteomes" id="UP000735302"/>
    </source>
</evidence>
<feature type="region of interest" description="Disordered" evidence="5">
    <location>
        <begin position="1943"/>
        <end position="2100"/>
    </location>
</feature>
<dbReference type="Pfam" id="PF13086">
    <property type="entry name" value="AAA_11"/>
    <property type="match status" value="2"/>
</dbReference>
<accession>A0AAV4CMP0</accession>
<reference evidence="7 8" key="1">
    <citation type="journal article" date="2021" name="Elife">
        <title>Chloroplast acquisition without the gene transfer in kleptoplastic sea slugs, Plakobranchus ocellatus.</title>
        <authorList>
            <person name="Maeda T."/>
            <person name="Takahashi S."/>
            <person name="Yoshida T."/>
            <person name="Shimamura S."/>
            <person name="Takaki Y."/>
            <person name="Nagai Y."/>
            <person name="Toyoda A."/>
            <person name="Suzuki Y."/>
            <person name="Arimoto A."/>
            <person name="Ishii H."/>
            <person name="Satoh N."/>
            <person name="Nishiyama T."/>
            <person name="Hasebe M."/>
            <person name="Maruyama T."/>
            <person name="Minagawa J."/>
            <person name="Obokata J."/>
            <person name="Shigenobu S."/>
        </authorList>
    </citation>
    <scope>NUCLEOTIDE SEQUENCE [LARGE SCALE GENOMIC DNA]</scope>
</reference>
<evidence type="ECO:0000256" key="1">
    <source>
        <dbReference type="ARBA" id="ARBA00022723"/>
    </source>
</evidence>
<evidence type="ECO:0000313" key="7">
    <source>
        <dbReference type="EMBL" id="GFO32608.1"/>
    </source>
</evidence>
<dbReference type="Gene3D" id="3.40.50.300">
    <property type="entry name" value="P-loop containing nucleotide triphosphate hydrolases"/>
    <property type="match status" value="3"/>
</dbReference>
<dbReference type="GO" id="GO:0031380">
    <property type="term" value="C:nuclear RNA-directed RNA polymerase complex"/>
    <property type="evidence" value="ECO:0007669"/>
    <property type="project" value="TreeGrafter"/>
</dbReference>
<feature type="compositionally biased region" description="Polar residues" evidence="5">
    <location>
        <begin position="2010"/>
        <end position="2019"/>
    </location>
</feature>
<feature type="compositionally biased region" description="Basic and acidic residues" evidence="5">
    <location>
        <begin position="2066"/>
        <end position="2076"/>
    </location>
</feature>
<dbReference type="SUPFAM" id="SSF52540">
    <property type="entry name" value="P-loop containing nucleoside triphosphate hydrolases"/>
    <property type="match status" value="1"/>
</dbReference>
<dbReference type="GO" id="GO:0031048">
    <property type="term" value="P:regulatory ncRNA-mediated heterochromatin formation"/>
    <property type="evidence" value="ECO:0007669"/>
    <property type="project" value="TreeGrafter"/>
</dbReference>
<dbReference type="InterPro" id="IPR041677">
    <property type="entry name" value="DNA2/NAM7_AAA_11"/>
</dbReference>
<feature type="domain" description="NF-X1-type" evidence="6">
    <location>
        <begin position="1434"/>
        <end position="1457"/>
    </location>
</feature>
<protein>
    <submittedName>
        <fullName evidence="7">Nfx1-type Zinc finger-containing protein 1-like</fullName>
    </submittedName>
</protein>
<feature type="compositionally biased region" description="Basic and acidic residues" evidence="5">
    <location>
        <begin position="1997"/>
        <end position="2007"/>
    </location>
</feature>
<feature type="compositionally biased region" description="Polar residues" evidence="5">
    <location>
        <begin position="2079"/>
        <end position="2088"/>
    </location>
</feature>
<dbReference type="CDD" id="cd17936">
    <property type="entry name" value="EEXXEc_NFX1"/>
    <property type="match status" value="1"/>
</dbReference>
<dbReference type="GO" id="GO:0008270">
    <property type="term" value="F:zinc ion binding"/>
    <property type="evidence" value="ECO:0007669"/>
    <property type="project" value="UniProtKB-KW"/>
</dbReference>
<keyword evidence="4" id="KW-0862">Zinc</keyword>
<dbReference type="CDD" id="cd18808">
    <property type="entry name" value="SF1_C_Upf1"/>
    <property type="match status" value="1"/>
</dbReference>
<dbReference type="InterPro" id="IPR045055">
    <property type="entry name" value="DNA2/NAM7-like"/>
</dbReference>
<dbReference type="EMBL" id="BLXT01006641">
    <property type="protein sequence ID" value="GFO32608.1"/>
    <property type="molecule type" value="Genomic_DNA"/>
</dbReference>
<feature type="compositionally biased region" description="Polar residues" evidence="5">
    <location>
        <begin position="1986"/>
        <end position="1996"/>
    </location>
</feature>
<organism evidence="7 8">
    <name type="scientific">Plakobranchus ocellatus</name>
    <dbReference type="NCBI Taxonomy" id="259542"/>
    <lineage>
        <taxon>Eukaryota</taxon>
        <taxon>Metazoa</taxon>
        <taxon>Spiralia</taxon>
        <taxon>Lophotrochozoa</taxon>
        <taxon>Mollusca</taxon>
        <taxon>Gastropoda</taxon>
        <taxon>Heterobranchia</taxon>
        <taxon>Euthyneura</taxon>
        <taxon>Panpulmonata</taxon>
        <taxon>Sacoglossa</taxon>
        <taxon>Placobranchoidea</taxon>
        <taxon>Plakobranchidae</taxon>
        <taxon>Plakobranchus</taxon>
    </lineage>
</organism>
<dbReference type="FunFam" id="3.40.50.300:FF:000742">
    <property type="entry name" value="NFX1-type zinc finger-containing protein 1"/>
    <property type="match status" value="1"/>
</dbReference>
<keyword evidence="1" id="KW-0479">Metal-binding</keyword>
<feature type="compositionally biased region" description="Basic and acidic residues" evidence="5">
    <location>
        <begin position="2089"/>
        <end position="2100"/>
    </location>
</feature>
<dbReference type="InterPro" id="IPR047187">
    <property type="entry name" value="SF1_C_Upf1"/>
</dbReference>
<dbReference type="Pfam" id="PF13087">
    <property type="entry name" value="AAA_12"/>
    <property type="match status" value="1"/>
</dbReference>
<dbReference type="InterPro" id="IPR000967">
    <property type="entry name" value="Znf_NFX1"/>
</dbReference>
<keyword evidence="2" id="KW-0677">Repeat</keyword>
<evidence type="ECO:0000259" key="6">
    <source>
        <dbReference type="SMART" id="SM00438"/>
    </source>
</evidence>
<keyword evidence="3" id="KW-0863">Zinc-finger</keyword>
<evidence type="ECO:0000256" key="2">
    <source>
        <dbReference type="ARBA" id="ARBA00022737"/>
    </source>
</evidence>
<evidence type="ECO:0000256" key="3">
    <source>
        <dbReference type="ARBA" id="ARBA00022771"/>
    </source>
</evidence>
<dbReference type="SMART" id="SM00438">
    <property type="entry name" value="ZnF_NFX"/>
    <property type="match status" value="6"/>
</dbReference>
<proteinExistence type="predicted"/>
<sequence length="2100" mass="237482">MSQIPRGGRGSGHGENFGEDRTKSQRDISPCFRPSKHQNEEQRDRFRRYWSSRQGKIKPSEVGSIGRDGSCYQDPDNGKGAAGGKETRGLTYGRLKNWASAEDPGDLALFMSNEISQIERFLTQDSIEEDWYSLFVSAIDKAITTHLQRTAISRILELLCKTPFLDKHLTAFVLEKMACEEWQDGKLFLGAIIRLLETMLKVLPTNTVAVKIITAIPQLKQVSEFFLLDDMTTQVSELGIKADQAYKAGKQISQSRLGLTSSEECPPDDFVQASVLPTSDDIKEGQQIFMRPIVAEGSYDDVNHYLDVQFRLMRYDFIIPLREGIIEFKKSGPKKHFSSSDLRLYFDVHILGMVHVDGIDHVLQFNTAKLKSVNWDFSKRLIFGSLICVSKDRFETMAIATISNRDPKELKRGFVNVNFRTGLDIVFSSTPDDEFVMAETVAYYESYCHVLEGLQEMREHLPLQDYIVSCKKEVKPPEYMLKESSSPIYDLHPLMKGHASVDVPVLITTKWPPSNKMSLNESQREAVKMALTKKLAVIQGPPGTGKTYVGLKVVHTLLENHSAWTKTKLLGNSNPILIVCYTNHALDQFLEGILQFCEKGIIRVGGRSKTKSLEPFNLKVIRKKLKTGRLLNDKSVSKSRAMCHIRLNELIEQLERASKDLESTAFAICSESKLSSYISEEHRESLLRGDGSEFKVKGSALGHWLNATVEDPYVSVAYLIEQSMTRLILRGDIQPSEQEIREPMPVQERAALYLFYIKKLVKRKPKNLTRILNIYQTDILEDGDIKMVMKSKAFTEIQSILGERKEFFPNKSVKAWLLGLHKSLHAQLDEIEQLEMKAPTTDVGSSVEVETEVDFKQQDATDDYHDDKDDKRYLEQTKALKNSIASIIKRVSALRLEQVEQDSVNDEGWQKVGKRWSFAKICKKIKTTEPMTEEQEAFIQDIWTLNMKERFALYKLWIERYKAKLSEEMRLLLDQYRCALSEKEEINNQETVSILRGARIIGMTTTCAAKYRSVLQAVACKIVVVEEAAEVLEAHIVTALNKDCEHLILIGDHQQLRPSPVVYELAKNFGLEISLFERLVKNQFPHVVLQEQHRMRPEISMIMRHIYPHLKDHAIVSSYDHIKGVTKDIFFVQHEEPESSVNDTHSKANEFEANFVIKLCEYFLLQGYDPSQMTILTTYAGQVFAIKTSMKTLQFDDSVRVTSVDNFQGEENDIIILSLVRSNENKKVGFLKVENRVCVALSRAKKGLFVIGNLELLSSQSKLWKKILHTASSEDITGNGLPVVCQNHPEKEPALMFSPKDFDNRPEGGCGLPCKYVLPCGHMCRLTCHGYDRDHEEYKCKKPCTKSCSFGHRCRKKCFQDCGKCKVPVLKHIPRCGHEDSVPCHLPAENATCSQRCETILDDCEHQCSGQCGHCKLNSKHQLCKRRVHYMWPCGHLEQVRCHQKPDLFPCPHPCEAVLECGHKCRGTCGYCLQGKVHIACGSKCGKMLPCGHFCSNYCSAPCTPCSKPCPGECRHRTCKSLKANCCHICIPCGENCKRGCKCNKCPKLCSETCSIKPCDKPCTKHMKHCSHKCSSLCGELCVCRFCTEIEGFDKTHEHIGSDINHGPPSEKETAIEGDNEIVARTQQGRDKKSTGACSMDRSIGKAATNEEKKQKSKLPQHCRRPLLKIPSCNHVFYVDELDEYMGNFDPDGSRYIPCPTCQVPIQNCSRYEHINIARARRRNQLKQCLLDQSFCSEPDKKALAESQKALEDSELMASFKEIDTNAVKTKAEMQALSFRFKLAFTLCEILSFELSDSENSEFISMISIRKDALLRIAGHVTAQQKREFVIDFASCLGQAVVVKVKDLNSKAFKDVTSPLDDLLKEYGDTVQAENQEEFVDWLDQKINLLISSKKDGLSSSDCCEAQQLELIERHVNNVWKVLRSDDSQFLCNILPLSASVKASKSIPTGRKKESKSAVSSKTPDKGLTAIAQSLRGPSVPEGWLQSLSSRTSTAENPRRTSKDELRLQPFSSGTSTAENPRRTSKDELRLQPFSSRTSTAENPRRTSKDELRLQPFSSGTSTAENPRRTSKDELRLQPFSSGTSVNENPRRTSIGEHND</sequence>
<feature type="compositionally biased region" description="Polar residues" evidence="5">
    <location>
        <begin position="2033"/>
        <end position="2042"/>
    </location>
</feature>
<name>A0AAV4CMP0_9GAST</name>
<feature type="region of interest" description="Disordered" evidence="5">
    <location>
        <begin position="1"/>
        <end position="86"/>
    </location>
</feature>
<dbReference type="InterPro" id="IPR027417">
    <property type="entry name" value="P-loop_NTPase"/>
</dbReference>
<dbReference type="PANTHER" id="PTHR10887">
    <property type="entry name" value="DNA2/NAM7 HELICASE FAMILY"/>
    <property type="match status" value="1"/>
</dbReference>
<dbReference type="Pfam" id="PF25396">
    <property type="entry name" value="ZNFX1"/>
    <property type="match status" value="1"/>
</dbReference>
<keyword evidence="8" id="KW-1185">Reference proteome</keyword>
<feature type="compositionally biased region" description="Basic and acidic residues" evidence="5">
    <location>
        <begin position="2043"/>
        <end position="2053"/>
    </location>
</feature>
<feature type="domain" description="NF-X1-type" evidence="6">
    <location>
        <begin position="1320"/>
        <end position="1342"/>
    </location>
</feature>
<dbReference type="PANTHER" id="PTHR10887:SF341">
    <property type="entry name" value="NFX1-TYPE ZINC FINGER-CONTAINING PROTEIN 1"/>
    <property type="match status" value="1"/>
</dbReference>
<evidence type="ECO:0000256" key="5">
    <source>
        <dbReference type="SAM" id="MobiDB-lite"/>
    </source>
</evidence>
<feature type="domain" description="NF-X1-type" evidence="6">
    <location>
        <begin position="1570"/>
        <end position="1589"/>
    </location>
</feature>
<dbReference type="InterPro" id="IPR041679">
    <property type="entry name" value="DNA2/NAM7-like_C"/>
</dbReference>
<dbReference type="GO" id="GO:0004386">
    <property type="term" value="F:helicase activity"/>
    <property type="evidence" value="ECO:0007669"/>
    <property type="project" value="InterPro"/>
</dbReference>
<feature type="domain" description="NF-X1-type" evidence="6">
    <location>
        <begin position="1348"/>
        <end position="1367"/>
    </location>
</feature>
<gene>
    <name evidence="7" type="ORF">PoB_005911300</name>
</gene>
<dbReference type="InterPro" id="IPR057373">
    <property type="entry name" value="ZNFX1"/>
</dbReference>
<feature type="compositionally biased region" description="Basic and acidic residues" evidence="5">
    <location>
        <begin position="16"/>
        <end position="26"/>
    </location>
</feature>
<evidence type="ECO:0000256" key="4">
    <source>
        <dbReference type="ARBA" id="ARBA00022833"/>
    </source>
</evidence>